<keyword evidence="2" id="KW-1185">Reference proteome</keyword>
<protein>
    <submittedName>
        <fullName evidence="1">Glucose 1-dehydrogenase</fullName>
        <ecNumber evidence="1">1.1.1.47</ecNumber>
    </submittedName>
</protein>
<name>A0AC61QHR6_9BACT</name>
<accession>A0AC61QHR6</accession>
<comment type="caution">
    <text evidence="1">The sequence shown here is derived from an EMBL/GenBank/DDBJ whole genome shotgun (WGS) entry which is preliminary data.</text>
</comment>
<reference evidence="1" key="1">
    <citation type="submission" date="2019-03" db="EMBL/GenBank/DDBJ databases">
        <title>Candidatus Syntrophosphaera thermopropionivorans: a novel player in syntrophic propionate oxidation during anaerobic digestion.</title>
        <authorList>
            <person name="Dyksma S."/>
        </authorList>
    </citation>
    <scope>NUCLEOTIDE SEQUENCE</scope>
    <source>
        <strain evidence="1">W5</strain>
    </source>
</reference>
<proteinExistence type="predicted"/>
<gene>
    <name evidence="1" type="ORF">E0946_06650</name>
</gene>
<evidence type="ECO:0000313" key="1">
    <source>
        <dbReference type="EMBL" id="TDF72506.1"/>
    </source>
</evidence>
<organism evidence="1 2">
    <name type="scientific">Candidatus Syntrophosphaera thermopropionivorans</name>
    <dbReference type="NCBI Taxonomy" id="2593015"/>
    <lineage>
        <taxon>Bacteria</taxon>
        <taxon>Pseudomonadati</taxon>
        <taxon>Candidatus Cloacimonadota</taxon>
        <taxon>Candidatus Cloacimonadia</taxon>
        <taxon>Candidatus Cloacimonadales</taxon>
        <taxon>Candidatus Cloacimonadaceae</taxon>
        <taxon>Candidatus Syntrophosphaera</taxon>
    </lineage>
</organism>
<sequence>MNRLNNKVALITGAAKGMGEAEARLFAEEGASLIITDVDYTNLEKVASDLQALGTKVLALKHNVASEEEWKKVAEEAEKTFGKVDVLVNNAGIFSVSGVEETTMEIWNKVISVNQTGTWLGMKYIVPLMRKAGGGSIINISSVYALIGTGTSAAYQSTKGAIRILSKTAAIEFAKDNIRVNTIFPGAIATTITETALDKPSKMEETTSDIIQIIPMKRIGKPIEVAYGALYLASDESSYTTGAELVIDGGWTIP</sequence>
<evidence type="ECO:0000313" key="2">
    <source>
        <dbReference type="Proteomes" id="UP000294588"/>
    </source>
</evidence>
<dbReference type="EC" id="1.1.1.47" evidence="1"/>
<keyword evidence="1" id="KW-0560">Oxidoreductase</keyword>
<dbReference type="Proteomes" id="UP000294588">
    <property type="component" value="Unassembled WGS sequence"/>
</dbReference>
<dbReference type="EMBL" id="SMOG01000030">
    <property type="protein sequence ID" value="TDF72506.1"/>
    <property type="molecule type" value="Genomic_DNA"/>
</dbReference>